<evidence type="ECO:0000313" key="3">
    <source>
        <dbReference type="EMBL" id="TKS92705.1"/>
    </source>
</evidence>
<proteinExistence type="predicted"/>
<keyword evidence="1" id="KW-0175">Coiled coil</keyword>
<reference evidence="3 4" key="1">
    <citation type="submission" date="2019-01" db="EMBL/GenBank/DDBJ databases">
        <title>Genome Assembly of Collichthys lucidus.</title>
        <authorList>
            <person name="Cai M."/>
            <person name="Xiao S."/>
        </authorList>
    </citation>
    <scope>NUCLEOTIDE SEQUENCE [LARGE SCALE GENOMIC DNA]</scope>
    <source>
        <strain evidence="3">JT15FE1705JMU</strain>
        <tissue evidence="3">Muscle</tissue>
    </source>
</reference>
<keyword evidence="2" id="KW-1133">Transmembrane helix</keyword>
<protein>
    <submittedName>
        <fullName evidence="3">Uncharacterized protein</fullName>
    </submittedName>
</protein>
<evidence type="ECO:0000256" key="1">
    <source>
        <dbReference type="SAM" id="Coils"/>
    </source>
</evidence>
<keyword evidence="2" id="KW-0472">Membrane</keyword>
<dbReference type="Proteomes" id="UP000298787">
    <property type="component" value="Chromosome 24"/>
</dbReference>
<evidence type="ECO:0000256" key="2">
    <source>
        <dbReference type="SAM" id="Phobius"/>
    </source>
</evidence>
<feature type="coiled-coil region" evidence="1">
    <location>
        <begin position="107"/>
        <end position="144"/>
    </location>
</feature>
<keyword evidence="4" id="KW-1185">Reference proteome</keyword>
<feature type="coiled-coil region" evidence="1">
    <location>
        <begin position="34"/>
        <end position="68"/>
    </location>
</feature>
<gene>
    <name evidence="3" type="ORF">D9C73_027309</name>
</gene>
<feature type="transmembrane region" description="Helical" evidence="2">
    <location>
        <begin position="18"/>
        <end position="36"/>
    </location>
</feature>
<evidence type="ECO:0000313" key="4">
    <source>
        <dbReference type="Proteomes" id="UP000298787"/>
    </source>
</evidence>
<dbReference type="EMBL" id="CM014101">
    <property type="protein sequence ID" value="TKS92705.1"/>
    <property type="molecule type" value="Genomic_DNA"/>
</dbReference>
<dbReference type="AlphaFoldDB" id="A0A4U5VYN8"/>
<keyword evidence="2" id="KW-0812">Transmembrane</keyword>
<organism evidence="3 4">
    <name type="scientific">Collichthys lucidus</name>
    <name type="common">Big head croaker</name>
    <name type="synonym">Sciaena lucida</name>
    <dbReference type="NCBI Taxonomy" id="240159"/>
    <lineage>
        <taxon>Eukaryota</taxon>
        <taxon>Metazoa</taxon>
        <taxon>Chordata</taxon>
        <taxon>Craniata</taxon>
        <taxon>Vertebrata</taxon>
        <taxon>Euteleostomi</taxon>
        <taxon>Actinopterygii</taxon>
        <taxon>Neopterygii</taxon>
        <taxon>Teleostei</taxon>
        <taxon>Neoteleostei</taxon>
        <taxon>Acanthomorphata</taxon>
        <taxon>Eupercaria</taxon>
        <taxon>Sciaenidae</taxon>
        <taxon>Collichthys</taxon>
    </lineage>
</organism>
<name>A0A4U5VYN8_COLLU</name>
<sequence>MAAAAALSSSRGVAGVKGLFFIGTLLCLVCFVSSLVKQDQLEKLKEEIQKAQQKIDKLKATRASTSELMSKYMSFIDPLAAIMKETSDFPPVEEFMDNLKGFMEKTKSFVDAENEEADAEIEKSEQELEKMRKLIHLIENYQAEL</sequence>
<accession>A0A4U5VYN8</accession>